<protein>
    <submittedName>
        <fullName evidence="1">Uncharacterized protein</fullName>
    </submittedName>
</protein>
<name>A0A9E7N6E1_9CAUD</name>
<accession>A0A9E7N6E1</accession>
<organism evidence="1 2">
    <name type="scientific">Brevundimonas phage vB_BgoS-Bajun</name>
    <dbReference type="NCBI Taxonomy" id="2948594"/>
    <lineage>
        <taxon>Viruses</taxon>
        <taxon>Duplodnaviria</taxon>
        <taxon>Heunggongvirae</taxon>
        <taxon>Uroviricota</taxon>
        <taxon>Caudoviricetes</taxon>
        <taxon>Dolichocephalovirinae</taxon>
    </lineage>
</organism>
<proteinExistence type="predicted"/>
<evidence type="ECO:0000313" key="2">
    <source>
        <dbReference type="Proteomes" id="UP001057427"/>
    </source>
</evidence>
<gene>
    <name evidence="1" type="ORF">BAJUN_03040</name>
</gene>
<dbReference type="Proteomes" id="UP001057427">
    <property type="component" value="Segment"/>
</dbReference>
<evidence type="ECO:0000313" key="1">
    <source>
        <dbReference type="EMBL" id="UTC29910.1"/>
    </source>
</evidence>
<reference evidence="1" key="1">
    <citation type="submission" date="2022-05" db="EMBL/GenBank/DDBJ databases">
        <authorList>
            <person name="Friedrich I."/>
            <person name="Poehlein A."/>
            <person name="Schneider D."/>
            <person name="Hertel R."/>
            <person name="Daniel R."/>
        </authorList>
    </citation>
    <scope>NUCLEOTIDE SEQUENCE</scope>
</reference>
<dbReference type="EMBL" id="ON529858">
    <property type="protein sequence ID" value="UTC29910.1"/>
    <property type="molecule type" value="Genomic_DNA"/>
</dbReference>
<keyword evidence="2" id="KW-1185">Reference proteome</keyword>
<sequence>MTDIPSIRDQAAELFATGTDAAACAKVANLSESGFRQMIRLHYPQAAVARKAWKKATKETIRQRFFIAGDAQVDIAADYGVSRQRISQICAEA</sequence>